<feature type="region of interest" description="Disordered" evidence="1">
    <location>
        <begin position="304"/>
        <end position="326"/>
    </location>
</feature>
<comment type="caution">
    <text evidence="2">The sequence shown here is derived from an EMBL/GenBank/DDBJ whole genome shotgun (WGS) entry which is preliminary data.</text>
</comment>
<name>A0ABR2ZVW1_9AGAR</name>
<accession>A0ABR2ZVW1</accession>
<evidence type="ECO:0000256" key="1">
    <source>
        <dbReference type="SAM" id="MobiDB-lite"/>
    </source>
</evidence>
<keyword evidence="3" id="KW-1185">Reference proteome</keyword>
<dbReference type="EMBL" id="JBBXMP010000055">
    <property type="protein sequence ID" value="KAL0064923.1"/>
    <property type="molecule type" value="Genomic_DNA"/>
</dbReference>
<sequence length="632" mass="70138">MPDTEEDITAVIEQLPPGVLEEFCHQKTTDWVDLDRLLEFLDEDNDMEGISAEPGTRLDDHAVRIKEECDEPDLASLGEHPETSTRTHLIHENGHDVTVILDSDDEEGDGFEDFDVGGDLVLDISSSQDGEFDWDNGFGPDQDCDEVDISDTARSSPTAVGSEAGQLPMDEIPHLDALGYTGMDREDDIQSVDGEYLHGDDDGSETGSIFSVDGEGAEVEQQWVRSDRVWLDDGIFSEVLTPPRHVQLTKRKTRVEVVERVRGGFPSYIPIPRVSTAFLVDLTDTKLADLEGEMDNLIRDHEQETWHGQNGKSDSKPMLSIFTGSPVPTRRRREKCAGVTACECVDASFLPTKRYELDPDAFSNLVEAQINARMEAASTVERKTLIFYHVVNTGGCPAKDSNGNPCLGVPVLRAWKDGQKRGGYSKFVACSGWKPSWEHDHRSFTIPNGVDEAVFTQLFESKPIQGATLMSTCSRIVPSRVGLKASGKCKYPHNSDAASTKLVLGGKSLPEVHPALMNRRVQQRVIDKEKKKMFPYGRGFQGAVGLYDDDQQLPKSDRYVQEIQMDAHRKFIFTFNAVLLGIIHDAVEVGGDGTFKRVDGEFDEYELTAWATAIDSGMSFFVFQISSSDNIK</sequence>
<evidence type="ECO:0000313" key="3">
    <source>
        <dbReference type="Proteomes" id="UP001437256"/>
    </source>
</evidence>
<feature type="region of interest" description="Disordered" evidence="1">
    <location>
        <begin position="152"/>
        <end position="171"/>
    </location>
</feature>
<dbReference type="Proteomes" id="UP001437256">
    <property type="component" value="Unassembled WGS sequence"/>
</dbReference>
<proteinExistence type="predicted"/>
<evidence type="ECO:0000313" key="2">
    <source>
        <dbReference type="EMBL" id="KAL0064923.1"/>
    </source>
</evidence>
<organism evidence="2 3">
    <name type="scientific">Marasmius tenuissimus</name>
    <dbReference type="NCBI Taxonomy" id="585030"/>
    <lineage>
        <taxon>Eukaryota</taxon>
        <taxon>Fungi</taxon>
        <taxon>Dikarya</taxon>
        <taxon>Basidiomycota</taxon>
        <taxon>Agaricomycotina</taxon>
        <taxon>Agaricomycetes</taxon>
        <taxon>Agaricomycetidae</taxon>
        <taxon>Agaricales</taxon>
        <taxon>Marasmiineae</taxon>
        <taxon>Marasmiaceae</taxon>
        <taxon>Marasmius</taxon>
    </lineage>
</organism>
<reference evidence="2 3" key="1">
    <citation type="submission" date="2024-05" db="EMBL/GenBank/DDBJ databases">
        <title>A draft genome resource for the thread blight pathogen Marasmius tenuissimus strain MS-2.</title>
        <authorList>
            <person name="Yulfo-Soto G.E."/>
            <person name="Baruah I.K."/>
            <person name="Amoako-Attah I."/>
            <person name="Bukari Y."/>
            <person name="Meinhardt L.W."/>
            <person name="Bailey B.A."/>
            <person name="Cohen S.P."/>
        </authorList>
    </citation>
    <scope>NUCLEOTIDE SEQUENCE [LARGE SCALE GENOMIC DNA]</scope>
    <source>
        <strain evidence="2 3">MS-2</strain>
    </source>
</reference>
<gene>
    <name evidence="2" type="ORF">AAF712_008181</name>
</gene>
<protein>
    <submittedName>
        <fullName evidence="2">Uncharacterized protein</fullName>
    </submittedName>
</protein>